<gene>
    <name evidence="2" type="ORF">ACFOYY_34420</name>
</gene>
<dbReference type="PROSITE" id="PS51257">
    <property type="entry name" value="PROKAR_LIPOPROTEIN"/>
    <property type="match status" value="1"/>
</dbReference>
<name>A0ABV8FD90_9ACTN</name>
<evidence type="ECO:0000313" key="2">
    <source>
        <dbReference type="EMBL" id="MFC3985268.1"/>
    </source>
</evidence>
<evidence type="ECO:0000256" key="1">
    <source>
        <dbReference type="SAM" id="MobiDB-lite"/>
    </source>
</evidence>
<reference evidence="3" key="1">
    <citation type="journal article" date="2019" name="Int. J. Syst. Evol. Microbiol.">
        <title>The Global Catalogue of Microorganisms (GCM) 10K type strain sequencing project: providing services to taxonomists for standard genome sequencing and annotation.</title>
        <authorList>
            <consortium name="The Broad Institute Genomics Platform"/>
            <consortium name="The Broad Institute Genome Sequencing Center for Infectious Disease"/>
            <person name="Wu L."/>
            <person name="Ma J."/>
        </authorList>
    </citation>
    <scope>NUCLEOTIDE SEQUENCE [LARGE SCALE GENOMIC DNA]</scope>
    <source>
        <strain evidence="3">TBRC 7912</strain>
    </source>
</reference>
<dbReference type="EMBL" id="JBHSBC010000045">
    <property type="protein sequence ID" value="MFC3985268.1"/>
    <property type="molecule type" value="Genomic_DNA"/>
</dbReference>
<dbReference type="RefSeq" id="WP_386195319.1">
    <property type="nucleotide sequence ID" value="NZ_JBHSBC010000045.1"/>
</dbReference>
<keyword evidence="3" id="KW-1185">Reference proteome</keyword>
<feature type="compositionally biased region" description="Basic and acidic residues" evidence="1">
    <location>
        <begin position="54"/>
        <end position="69"/>
    </location>
</feature>
<feature type="region of interest" description="Disordered" evidence="1">
    <location>
        <begin position="26"/>
        <end position="69"/>
    </location>
</feature>
<evidence type="ECO:0008006" key="4">
    <source>
        <dbReference type="Google" id="ProtNLM"/>
    </source>
</evidence>
<organism evidence="2 3">
    <name type="scientific">Streptosporangium jomthongense</name>
    <dbReference type="NCBI Taxonomy" id="1193683"/>
    <lineage>
        <taxon>Bacteria</taxon>
        <taxon>Bacillati</taxon>
        <taxon>Actinomycetota</taxon>
        <taxon>Actinomycetes</taxon>
        <taxon>Streptosporangiales</taxon>
        <taxon>Streptosporangiaceae</taxon>
        <taxon>Streptosporangium</taxon>
    </lineage>
</organism>
<evidence type="ECO:0000313" key="3">
    <source>
        <dbReference type="Proteomes" id="UP001595698"/>
    </source>
</evidence>
<accession>A0ABV8FD90</accession>
<dbReference type="Proteomes" id="UP001595698">
    <property type="component" value="Unassembled WGS sequence"/>
</dbReference>
<comment type="caution">
    <text evidence="2">The sequence shown here is derived from an EMBL/GenBank/DDBJ whole genome shotgun (WGS) entry which is preliminary data.</text>
</comment>
<protein>
    <recommendedName>
        <fullName evidence="4">Lipoprotein</fullName>
    </recommendedName>
</protein>
<sequence length="208" mass="21501">MGRGITPALAAAVLAAVLSGCGALPGQRGGGGEERQPLPASAATTGAAGQPAERSSEQPSEQRDVPVEQDVEQEKVIAARKVKAGGADLVVRITGLRRQGRLATLTWTVTNTGDARWQMSNDMGDTPGGLGLTVGGISLVDPVNGKRYTVARTGAYPKVTCLCSSYDVFTEPDEVLPLHATFAAPPPDVTKINVDLKVLGVFADVPIS</sequence>
<proteinExistence type="predicted"/>